<dbReference type="InterPro" id="IPR003010">
    <property type="entry name" value="C-N_Hydrolase"/>
</dbReference>
<accession>A0A841RBN3</accession>
<dbReference type="PROSITE" id="PS50263">
    <property type="entry name" value="CN_HYDROLASE"/>
    <property type="match status" value="1"/>
</dbReference>
<evidence type="ECO:0000256" key="4">
    <source>
        <dbReference type="ARBA" id="ARBA00022679"/>
    </source>
</evidence>
<proteinExistence type="inferred from homology"/>
<evidence type="ECO:0000313" key="11">
    <source>
        <dbReference type="EMBL" id="MBB6480647.1"/>
    </source>
</evidence>
<dbReference type="InterPro" id="IPR004563">
    <property type="entry name" value="Apolipo_AcylTrfase"/>
</dbReference>
<feature type="transmembrane region" description="Helical" evidence="9">
    <location>
        <begin position="12"/>
        <end position="31"/>
    </location>
</feature>
<reference evidence="11 12" key="1">
    <citation type="submission" date="2020-08" db="EMBL/GenBank/DDBJ databases">
        <title>Genomic Encyclopedia of Type Strains, Phase IV (KMG-IV): sequencing the most valuable type-strain genomes for metagenomic binning, comparative biology and taxonomic classification.</title>
        <authorList>
            <person name="Goeker M."/>
        </authorList>
    </citation>
    <scope>NUCLEOTIDE SEQUENCE [LARGE SCALE GENOMIC DNA]</scope>
    <source>
        <strain evidence="11 12">DSM 2461</strain>
    </source>
</reference>
<name>A0A841RBN3_9SPIO</name>
<feature type="transmembrane region" description="Helical" evidence="9">
    <location>
        <begin position="177"/>
        <end position="195"/>
    </location>
</feature>
<feature type="domain" description="CN hydrolase" evidence="10">
    <location>
        <begin position="492"/>
        <end position="756"/>
    </location>
</feature>
<dbReference type="NCBIfam" id="TIGR00546">
    <property type="entry name" value="lnt"/>
    <property type="match status" value="1"/>
</dbReference>
<comment type="caution">
    <text evidence="11">The sequence shown here is derived from an EMBL/GenBank/DDBJ whole genome shotgun (WGS) entry which is preliminary data.</text>
</comment>
<gene>
    <name evidence="9" type="primary">lnt</name>
    <name evidence="11" type="ORF">HNR50_002320</name>
</gene>
<feature type="transmembrane region" description="Helical" evidence="9">
    <location>
        <begin position="770"/>
        <end position="795"/>
    </location>
</feature>
<evidence type="ECO:0000256" key="3">
    <source>
        <dbReference type="ARBA" id="ARBA00022475"/>
    </source>
</evidence>
<dbReference type="CDD" id="cd07571">
    <property type="entry name" value="ALP_N-acyl_transferase"/>
    <property type="match status" value="1"/>
</dbReference>
<dbReference type="Gene3D" id="3.60.110.10">
    <property type="entry name" value="Carbon-nitrogen hydrolase"/>
    <property type="match status" value="1"/>
</dbReference>
<dbReference type="UniPathway" id="UPA00666"/>
<comment type="function">
    <text evidence="9">Catalyzes the phospholipid dependent N-acylation of the N-terminal cysteine of apolipoprotein, the last step in lipoprotein maturation.</text>
</comment>
<evidence type="ECO:0000256" key="9">
    <source>
        <dbReference type="HAMAP-Rule" id="MF_01148"/>
    </source>
</evidence>
<dbReference type="EC" id="2.3.1.269" evidence="9"/>
<dbReference type="EMBL" id="JACHGJ010000004">
    <property type="protein sequence ID" value="MBB6480647.1"/>
    <property type="molecule type" value="Genomic_DNA"/>
</dbReference>
<sequence length="802" mass="92118">MLLSKSGKSHLIISFLAFTVLVAEVILSFFGPMATLDKTTVIVSPVYNSIGKDETFIDDLTKIIESHMVKTGSYTIVRQIRFEDYFNKHPDEVKAYQPYSDYLKIANDAGIEKMLTVSLYGNEETGYNIHLALRDCKSEILMERHSQQFFSLEELDSSTGINEAFSFSAKRVSLFDMAYIILLILFASVVLLHVMGIRRGALIELTLVVNIVLFLFSWFFARNANMDYFQKFVATKGQVTIAQDTSTEQLYAYIRFVPVFIITLWMYWKDRKEKNLYAFSLGLVILSAILYSLSFPNQLSLKGFPFLAWFALVPLFLVLEKSGFRKGLFYGSTFGVLQAIFINFWQGTYSYIGLQLVTIGLLIEYFLFMIVLNLAVKISGKWKLLIIPPLWLVFEYLRSVGYIGYPWGLIGTSQFAFSPFIQLASITGIWGLSLVLLYFNSAIAWLADGNRDAKSRRIFPAVMLSLTIVITLWGGIRIKVIENMENQADRTAKIIVVQQNRDPRKHSYQQSLDFAIEMTDAAIAELGTTPDLVLWPEGSFKPDIRWYSDESRQNYNNGKLVIQLVDYVKTIGTWLVTGTQDHIFLQEGDKEIRRNFNSSVLLSPDGSISDIYHKIKLVPFTEHFPYKEELPRMWEFLQKFDTSNWLAGWDWKVMQAGDLSIFTPICFEDAFPGHIRKYVLEGGQYIANLSNDYWSLSPVEGMQHGINGLFRAVENRRPMMRATCSGYTVYADSTGRIQGEVKEFYEKGYIIAEIPLMEKPMTFYTRYGDWLPVGAVIFTLVYLAFRPAYLLFLFLRRKYGRQ</sequence>
<evidence type="ECO:0000256" key="6">
    <source>
        <dbReference type="ARBA" id="ARBA00022989"/>
    </source>
</evidence>
<feature type="transmembrane region" description="Helical" evidence="9">
    <location>
        <begin position="202"/>
        <end position="221"/>
    </location>
</feature>
<evidence type="ECO:0000256" key="8">
    <source>
        <dbReference type="ARBA" id="ARBA00023315"/>
    </source>
</evidence>
<dbReference type="PANTHER" id="PTHR38686:SF1">
    <property type="entry name" value="APOLIPOPROTEIN N-ACYLTRANSFERASE"/>
    <property type="match status" value="1"/>
</dbReference>
<keyword evidence="6 9" id="KW-1133">Transmembrane helix</keyword>
<comment type="subcellular location">
    <subcellularLocation>
        <location evidence="1 9">Cell membrane</location>
        <topology evidence="1 9">Multi-pass membrane protein</topology>
    </subcellularLocation>
</comment>
<keyword evidence="8 9" id="KW-0012">Acyltransferase</keyword>
<comment type="similarity">
    <text evidence="2 9">Belongs to the CN hydrolase family. Apolipoprotein N-acyltransferase subfamily.</text>
</comment>
<feature type="transmembrane region" description="Helical" evidence="9">
    <location>
        <begin position="458"/>
        <end position="476"/>
    </location>
</feature>
<evidence type="ECO:0000256" key="7">
    <source>
        <dbReference type="ARBA" id="ARBA00023136"/>
    </source>
</evidence>
<keyword evidence="5 9" id="KW-0812">Transmembrane</keyword>
<dbReference type="Pfam" id="PF20154">
    <property type="entry name" value="LNT_N"/>
    <property type="match status" value="1"/>
</dbReference>
<dbReference type="RefSeq" id="WP_184746918.1">
    <property type="nucleotide sequence ID" value="NZ_JACHGJ010000004.1"/>
</dbReference>
<comment type="catalytic activity">
    <reaction evidence="9">
        <text>N-terminal S-1,2-diacyl-sn-glyceryl-L-cysteinyl-[lipoprotein] + a glycerophospholipid = N-acyl-S-1,2-diacyl-sn-glyceryl-L-cysteinyl-[lipoprotein] + a 2-acyl-sn-glycero-3-phospholipid + H(+)</text>
        <dbReference type="Rhea" id="RHEA:48228"/>
        <dbReference type="Rhea" id="RHEA-COMP:14681"/>
        <dbReference type="Rhea" id="RHEA-COMP:14684"/>
        <dbReference type="ChEBI" id="CHEBI:15378"/>
        <dbReference type="ChEBI" id="CHEBI:136912"/>
        <dbReference type="ChEBI" id="CHEBI:140656"/>
        <dbReference type="ChEBI" id="CHEBI:140657"/>
        <dbReference type="ChEBI" id="CHEBI:140660"/>
        <dbReference type="EC" id="2.3.1.269"/>
    </reaction>
</comment>
<feature type="transmembrane region" description="Helical" evidence="9">
    <location>
        <begin position="420"/>
        <end position="446"/>
    </location>
</feature>
<feature type="transmembrane region" description="Helical" evidence="9">
    <location>
        <begin position="275"/>
        <end position="293"/>
    </location>
</feature>
<feature type="transmembrane region" description="Helical" evidence="9">
    <location>
        <begin position="299"/>
        <end position="319"/>
    </location>
</feature>
<evidence type="ECO:0000256" key="2">
    <source>
        <dbReference type="ARBA" id="ARBA00010065"/>
    </source>
</evidence>
<keyword evidence="12" id="KW-1185">Reference proteome</keyword>
<feature type="transmembrane region" description="Helical" evidence="9">
    <location>
        <begin position="351"/>
        <end position="372"/>
    </location>
</feature>
<evidence type="ECO:0000259" key="10">
    <source>
        <dbReference type="PROSITE" id="PS50263"/>
    </source>
</evidence>
<dbReference type="AlphaFoldDB" id="A0A841RBN3"/>
<evidence type="ECO:0000256" key="5">
    <source>
        <dbReference type="ARBA" id="ARBA00022692"/>
    </source>
</evidence>
<protein>
    <recommendedName>
        <fullName evidence="9">Apolipoprotein N-acyltransferase</fullName>
        <shortName evidence="9">ALP N-acyltransferase</shortName>
        <ecNumber evidence="9">2.3.1.269</ecNumber>
    </recommendedName>
</protein>
<feature type="transmembrane region" description="Helical" evidence="9">
    <location>
        <begin position="384"/>
        <end position="408"/>
    </location>
</feature>
<dbReference type="SUPFAM" id="SSF56317">
    <property type="entry name" value="Carbon-nitrogen hydrolase"/>
    <property type="match status" value="1"/>
</dbReference>
<feature type="transmembrane region" description="Helical" evidence="9">
    <location>
        <begin position="328"/>
        <end position="345"/>
    </location>
</feature>
<comment type="pathway">
    <text evidence="9">Protein modification; lipoprotein biosynthesis (N-acyl transfer).</text>
</comment>
<comment type="caution">
    <text evidence="9">Lacks conserved residue(s) required for the propagation of feature annotation.</text>
</comment>
<keyword evidence="7 9" id="KW-0472">Membrane</keyword>
<dbReference type="GO" id="GO:0005886">
    <property type="term" value="C:plasma membrane"/>
    <property type="evidence" value="ECO:0007669"/>
    <property type="project" value="UniProtKB-SubCell"/>
</dbReference>
<organism evidence="11 12">
    <name type="scientific">Spirochaeta isovalerica</name>
    <dbReference type="NCBI Taxonomy" id="150"/>
    <lineage>
        <taxon>Bacteria</taxon>
        <taxon>Pseudomonadati</taxon>
        <taxon>Spirochaetota</taxon>
        <taxon>Spirochaetia</taxon>
        <taxon>Spirochaetales</taxon>
        <taxon>Spirochaetaceae</taxon>
        <taxon>Spirochaeta</taxon>
    </lineage>
</organism>
<evidence type="ECO:0000313" key="12">
    <source>
        <dbReference type="Proteomes" id="UP000587760"/>
    </source>
</evidence>
<dbReference type="InterPro" id="IPR036526">
    <property type="entry name" value="C-N_Hydrolase_sf"/>
</dbReference>
<dbReference type="InterPro" id="IPR045378">
    <property type="entry name" value="LNT_N"/>
</dbReference>
<keyword evidence="4 9" id="KW-0808">Transferase</keyword>
<evidence type="ECO:0000256" key="1">
    <source>
        <dbReference type="ARBA" id="ARBA00004651"/>
    </source>
</evidence>
<keyword evidence="11" id="KW-0449">Lipoprotein</keyword>
<dbReference type="GO" id="GO:0042158">
    <property type="term" value="P:lipoprotein biosynthetic process"/>
    <property type="evidence" value="ECO:0007669"/>
    <property type="project" value="UniProtKB-UniRule"/>
</dbReference>
<dbReference type="Proteomes" id="UP000587760">
    <property type="component" value="Unassembled WGS sequence"/>
</dbReference>
<keyword evidence="3 9" id="KW-1003">Cell membrane</keyword>
<feature type="transmembrane region" description="Helical" evidence="9">
    <location>
        <begin position="250"/>
        <end position="268"/>
    </location>
</feature>
<dbReference type="GO" id="GO:0016410">
    <property type="term" value="F:N-acyltransferase activity"/>
    <property type="evidence" value="ECO:0007669"/>
    <property type="project" value="UniProtKB-UniRule"/>
</dbReference>
<dbReference type="Pfam" id="PF00795">
    <property type="entry name" value="CN_hydrolase"/>
    <property type="match status" value="1"/>
</dbReference>
<dbReference type="PANTHER" id="PTHR38686">
    <property type="entry name" value="APOLIPOPROTEIN N-ACYLTRANSFERASE"/>
    <property type="match status" value="1"/>
</dbReference>
<dbReference type="HAMAP" id="MF_01148">
    <property type="entry name" value="Lnt"/>
    <property type="match status" value="1"/>
</dbReference>